<evidence type="ECO:0000259" key="1">
    <source>
        <dbReference type="PROSITE" id="PS50812"/>
    </source>
</evidence>
<dbReference type="EMBL" id="JABXBU010002231">
    <property type="protein sequence ID" value="KAF8764000.1"/>
    <property type="molecule type" value="Genomic_DNA"/>
</dbReference>
<dbReference type="SUPFAM" id="SSF51735">
    <property type="entry name" value="NAD(P)-binding Rossmann-fold domains"/>
    <property type="match status" value="1"/>
</dbReference>
<dbReference type="InterPro" id="IPR000313">
    <property type="entry name" value="PWWP_dom"/>
</dbReference>
<dbReference type="PROSITE" id="PS50812">
    <property type="entry name" value="PWWP"/>
    <property type="match status" value="1"/>
</dbReference>
<keyword evidence="3" id="KW-1185">Reference proteome</keyword>
<reference evidence="2" key="1">
    <citation type="journal article" date="2020" name="bioRxiv">
        <title>Chromosome-level reference genome of the European wasp spider Argiope bruennichi: a resource for studies on range expansion and evolutionary adaptation.</title>
        <authorList>
            <person name="Sheffer M.M."/>
            <person name="Hoppe A."/>
            <person name="Krehenwinkel H."/>
            <person name="Uhl G."/>
            <person name="Kuss A.W."/>
            <person name="Jensen L."/>
            <person name="Jensen C."/>
            <person name="Gillespie R.G."/>
            <person name="Hoff K.J."/>
            <person name="Prost S."/>
        </authorList>
    </citation>
    <scope>NUCLEOTIDE SEQUENCE</scope>
</reference>
<dbReference type="InterPro" id="IPR036291">
    <property type="entry name" value="NAD(P)-bd_dom_sf"/>
</dbReference>
<accession>A0A8T0E3I9</accession>
<dbReference type="SMART" id="SM00293">
    <property type="entry name" value="PWWP"/>
    <property type="match status" value="1"/>
</dbReference>
<dbReference type="Proteomes" id="UP000807504">
    <property type="component" value="Unassembled WGS sequence"/>
</dbReference>
<dbReference type="Gene3D" id="2.30.30.140">
    <property type="match status" value="1"/>
</dbReference>
<feature type="domain" description="PWWP" evidence="1">
    <location>
        <begin position="5"/>
        <end position="66"/>
    </location>
</feature>
<dbReference type="GO" id="GO:0050661">
    <property type="term" value="F:NADP binding"/>
    <property type="evidence" value="ECO:0007669"/>
    <property type="project" value="InterPro"/>
</dbReference>
<sequence length="445" mass="50808">MDMKIGDLCWAKMKGFPSWPGKIIEAPHSEKYRYLHKKKLHHYIYFFGSGNYAWVQAVNIKPNSEEAIKLAARKKSILLQKALQQFKREMAGNFDLQKLEEKYCRQGIIKKCMVVIKRVSLNTSNLKRSNSFLLNEVFSPELCTNETVEPQKKIRKTDDSAVNADNMVDNGSNKSAKCQETVPKKFGFIGRGKLGKEIVENLLKSKCDFTIWSQTAEEYGLNKETQTADSFLALIVNSDIILCCIYTEDDTQSIFRGNKGILRSFTNYQNKGKGFVLMANIDLQFSAEIATSIQSSGGRYITAPFLRSEMDGTNEELLILCSGDESLFHDCETIFTSFKRIKYFGPDTELAPKLHTVLGLFINSISKSYKEARNLIQELKLPIQTFNDLLKIVFDENFLATLYDHPLERIFSKNDKIRFFIENLNLKTLLAANFSSSCSNTQKKF</sequence>
<dbReference type="SUPFAM" id="SSF63748">
    <property type="entry name" value="Tudor/PWWP/MBT"/>
    <property type="match status" value="1"/>
</dbReference>
<dbReference type="InterPro" id="IPR006115">
    <property type="entry name" value="6PGDH_NADP-bd"/>
</dbReference>
<comment type="caution">
    <text evidence="2">The sequence shown here is derived from an EMBL/GenBank/DDBJ whole genome shotgun (WGS) entry which is preliminary data.</text>
</comment>
<dbReference type="AlphaFoldDB" id="A0A8T0E3I9"/>
<protein>
    <submittedName>
        <fullName evidence="2">Putative oxidoreductase GLYR1 like protein</fullName>
    </submittedName>
</protein>
<dbReference type="Pfam" id="PF00855">
    <property type="entry name" value="PWWP"/>
    <property type="match status" value="1"/>
</dbReference>
<dbReference type="Pfam" id="PF03446">
    <property type="entry name" value="NAD_binding_2"/>
    <property type="match status" value="1"/>
</dbReference>
<dbReference type="InterPro" id="IPR051265">
    <property type="entry name" value="HIBADH-related_NP60_sf"/>
</dbReference>
<dbReference type="PANTHER" id="PTHR43580">
    <property type="entry name" value="OXIDOREDUCTASE GLYR1-RELATED"/>
    <property type="match status" value="1"/>
</dbReference>
<evidence type="ECO:0000313" key="3">
    <source>
        <dbReference type="Proteomes" id="UP000807504"/>
    </source>
</evidence>
<evidence type="ECO:0000313" key="2">
    <source>
        <dbReference type="EMBL" id="KAF8764000.1"/>
    </source>
</evidence>
<organism evidence="2 3">
    <name type="scientific">Argiope bruennichi</name>
    <name type="common">Wasp spider</name>
    <name type="synonym">Aranea bruennichi</name>
    <dbReference type="NCBI Taxonomy" id="94029"/>
    <lineage>
        <taxon>Eukaryota</taxon>
        <taxon>Metazoa</taxon>
        <taxon>Ecdysozoa</taxon>
        <taxon>Arthropoda</taxon>
        <taxon>Chelicerata</taxon>
        <taxon>Arachnida</taxon>
        <taxon>Araneae</taxon>
        <taxon>Araneomorphae</taxon>
        <taxon>Entelegynae</taxon>
        <taxon>Araneoidea</taxon>
        <taxon>Araneidae</taxon>
        <taxon>Argiope</taxon>
    </lineage>
</organism>
<dbReference type="PANTHER" id="PTHR43580:SF2">
    <property type="entry name" value="CYTOKINE-LIKE NUCLEAR FACTOR N-PAC"/>
    <property type="match status" value="1"/>
</dbReference>
<dbReference type="Gene3D" id="3.40.50.720">
    <property type="entry name" value="NAD(P)-binding Rossmann-like Domain"/>
    <property type="match status" value="1"/>
</dbReference>
<gene>
    <name evidence="2" type="ORF">HNY73_022123</name>
</gene>
<reference evidence="2" key="2">
    <citation type="submission" date="2020-06" db="EMBL/GenBank/DDBJ databases">
        <authorList>
            <person name="Sheffer M."/>
        </authorList>
    </citation>
    <scope>NUCLEOTIDE SEQUENCE</scope>
</reference>
<name>A0A8T0E3I9_ARGBR</name>
<proteinExistence type="predicted"/>